<evidence type="ECO:0000313" key="1">
    <source>
        <dbReference type="EMBL" id="KKM95678.1"/>
    </source>
</evidence>
<dbReference type="EMBL" id="LAZR01005975">
    <property type="protein sequence ID" value="KKM95678.1"/>
    <property type="molecule type" value="Genomic_DNA"/>
</dbReference>
<sequence>MPDICVDPDLRMHVGCEVCDVENCEVREKPAEADNGQE</sequence>
<gene>
    <name evidence="1" type="ORF">LCGC14_1185810</name>
</gene>
<organism evidence="1">
    <name type="scientific">marine sediment metagenome</name>
    <dbReference type="NCBI Taxonomy" id="412755"/>
    <lineage>
        <taxon>unclassified sequences</taxon>
        <taxon>metagenomes</taxon>
        <taxon>ecological metagenomes</taxon>
    </lineage>
</organism>
<dbReference type="AlphaFoldDB" id="A0A0F9LQP0"/>
<reference evidence="1" key="1">
    <citation type="journal article" date="2015" name="Nature">
        <title>Complex archaea that bridge the gap between prokaryotes and eukaryotes.</title>
        <authorList>
            <person name="Spang A."/>
            <person name="Saw J.H."/>
            <person name="Jorgensen S.L."/>
            <person name="Zaremba-Niedzwiedzka K."/>
            <person name="Martijn J."/>
            <person name="Lind A.E."/>
            <person name="van Eijk R."/>
            <person name="Schleper C."/>
            <person name="Guy L."/>
            <person name="Ettema T.J."/>
        </authorList>
    </citation>
    <scope>NUCLEOTIDE SEQUENCE</scope>
</reference>
<comment type="caution">
    <text evidence="1">The sequence shown here is derived from an EMBL/GenBank/DDBJ whole genome shotgun (WGS) entry which is preliminary data.</text>
</comment>
<name>A0A0F9LQP0_9ZZZZ</name>
<accession>A0A0F9LQP0</accession>
<proteinExistence type="predicted"/>
<protein>
    <submittedName>
        <fullName evidence="1">Uncharacterized protein</fullName>
    </submittedName>
</protein>